<evidence type="ECO:0000313" key="7">
    <source>
        <dbReference type="EMBL" id="OIJ11428.1"/>
    </source>
</evidence>
<dbReference type="PANTHER" id="PTHR30461">
    <property type="entry name" value="DNA-INVERTASE FROM LAMBDOID PROPHAGE"/>
    <property type="match status" value="1"/>
</dbReference>
<evidence type="ECO:0000259" key="6">
    <source>
        <dbReference type="PROSITE" id="PS51736"/>
    </source>
</evidence>
<evidence type="ECO:0000313" key="10">
    <source>
        <dbReference type="Proteomes" id="UP000180175"/>
    </source>
</evidence>
<dbReference type="InterPro" id="IPR011109">
    <property type="entry name" value="DNA_bind_recombinase_dom"/>
</dbReference>
<reference evidence="8 10" key="1">
    <citation type="submission" date="2016-10" db="EMBL/GenBank/DDBJ databases">
        <title>Draft genome sequences of four alkaliphilic bacteria belonging to the Anaerobacillus genus.</title>
        <authorList>
            <person name="Bassil N.M."/>
            <person name="Lloyd J.R."/>
        </authorList>
    </citation>
    <scope>NUCLEOTIDE SEQUENCE [LARGE SCALE GENOMIC DNA]</scope>
    <source>
        <strain evidence="8 10">NB2006</strain>
    </source>
</reference>
<dbReference type="PROSITE" id="PS51736">
    <property type="entry name" value="RECOMBINASES_3"/>
    <property type="match status" value="1"/>
</dbReference>
<feature type="domain" description="Resolvase/invertase-type recombinase catalytic" evidence="6">
    <location>
        <begin position="3"/>
        <end position="151"/>
    </location>
</feature>
<dbReference type="EMBL" id="LQXD01000071">
    <property type="protein sequence ID" value="OIJ20451.1"/>
    <property type="molecule type" value="Genomic_DNA"/>
</dbReference>
<dbReference type="AlphaFoldDB" id="A0A1S2M6W9"/>
<keyword evidence="1" id="KW-0229">DNA integration</keyword>
<dbReference type="SMART" id="SM00857">
    <property type="entry name" value="Resolvase"/>
    <property type="match status" value="1"/>
</dbReference>
<evidence type="ECO:0000313" key="9">
    <source>
        <dbReference type="EMBL" id="QOY34718.1"/>
    </source>
</evidence>
<evidence type="ECO:0000256" key="3">
    <source>
        <dbReference type="ARBA" id="ARBA00023172"/>
    </source>
</evidence>
<gene>
    <name evidence="9" type="ORF">AWH56_018595</name>
    <name evidence="8" type="ORF">AWH56_08000</name>
    <name evidence="7" type="ORF">AWH56_15655</name>
</gene>
<dbReference type="Pfam" id="PF00239">
    <property type="entry name" value="Resolvase"/>
    <property type="match status" value="1"/>
</dbReference>
<dbReference type="InterPro" id="IPR038109">
    <property type="entry name" value="DNA_bind_recomb_sf"/>
</dbReference>
<dbReference type="GO" id="GO:0000150">
    <property type="term" value="F:DNA strand exchange activity"/>
    <property type="evidence" value="ECO:0007669"/>
    <property type="project" value="InterPro"/>
</dbReference>
<dbReference type="InterPro" id="IPR050639">
    <property type="entry name" value="SSR_resolvase"/>
</dbReference>
<evidence type="ECO:0000313" key="8">
    <source>
        <dbReference type="EMBL" id="OIJ20451.1"/>
    </source>
</evidence>
<dbReference type="PROSITE" id="PS00397">
    <property type="entry name" value="RECOMBINASES_1"/>
    <property type="match status" value="1"/>
</dbReference>
<dbReference type="Gene3D" id="3.40.50.1390">
    <property type="entry name" value="Resolvase, N-terminal catalytic domain"/>
    <property type="match status" value="1"/>
</dbReference>
<dbReference type="Gene3D" id="3.90.1750.20">
    <property type="entry name" value="Putative Large Serine Recombinase, Chain B, Domain 2"/>
    <property type="match status" value="1"/>
</dbReference>
<protein>
    <submittedName>
        <fullName evidence="9">Recombinase family protein</fullName>
    </submittedName>
</protein>
<dbReference type="Pfam" id="PF07508">
    <property type="entry name" value="Recombinase"/>
    <property type="match status" value="1"/>
</dbReference>
<reference evidence="9 10" key="3">
    <citation type="journal article" date="2019" name="Int. J. Syst. Evol. Microbiol.">
        <title>Anaerobacillus isosaccharinicus sp. nov., an alkaliphilic bacterium which degrades isosaccharinic acid.</title>
        <authorList>
            <person name="Bassil N.M."/>
            <person name="Lloyd J.R."/>
        </authorList>
    </citation>
    <scope>NUCLEOTIDE SEQUENCE [LARGE SCALE GENOMIC DNA]</scope>
    <source>
        <strain evidence="9 10">NB2006</strain>
    </source>
</reference>
<evidence type="ECO:0000256" key="5">
    <source>
        <dbReference type="PROSITE-ProRule" id="PRU10137"/>
    </source>
</evidence>
<reference evidence="9 10" key="2">
    <citation type="journal article" date="2017" name="Genome Announc.">
        <title>Draft Genome Sequences of Four Alkaliphilic Bacteria Belonging to the Anaerobacillus Genus.</title>
        <authorList>
            <person name="Bassil N.M."/>
            <person name="Lloyd J.R."/>
        </authorList>
    </citation>
    <scope>NUCLEOTIDE SEQUENCE [LARGE SCALE GENOMIC DNA]</scope>
    <source>
        <strain evidence="9 10">NB2006</strain>
    </source>
</reference>
<dbReference type="GO" id="GO:0003677">
    <property type="term" value="F:DNA binding"/>
    <property type="evidence" value="ECO:0007669"/>
    <property type="project" value="UniProtKB-KW"/>
</dbReference>
<dbReference type="SUPFAM" id="SSF53041">
    <property type="entry name" value="Resolvase-like"/>
    <property type="match status" value="1"/>
</dbReference>
<evidence type="ECO:0000256" key="4">
    <source>
        <dbReference type="PIRSR" id="PIRSR606118-50"/>
    </source>
</evidence>
<dbReference type="EMBL" id="CP063356">
    <property type="protein sequence ID" value="QOY34718.1"/>
    <property type="molecule type" value="Genomic_DNA"/>
</dbReference>
<organism evidence="8 10">
    <name type="scientific">Anaerobacillus isosaccharinicus</name>
    <dbReference type="NCBI Taxonomy" id="1532552"/>
    <lineage>
        <taxon>Bacteria</taxon>
        <taxon>Bacillati</taxon>
        <taxon>Bacillota</taxon>
        <taxon>Bacilli</taxon>
        <taxon>Bacillales</taxon>
        <taxon>Bacillaceae</taxon>
        <taxon>Anaerobacillus</taxon>
    </lineage>
</organism>
<dbReference type="InterPro" id="IPR006119">
    <property type="entry name" value="Resolv_N"/>
</dbReference>
<dbReference type="KEGG" id="aia:AWH56_018595"/>
<keyword evidence="2" id="KW-0238">DNA-binding</keyword>
<dbReference type="EMBL" id="LQXD01000135">
    <property type="protein sequence ID" value="OIJ11428.1"/>
    <property type="molecule type" value="Genomic_DNA"/>
</dbReference>
<dbReference type="OrthoDB" id="9811097at2"/>
<dbReference type="CDD" id="cd00338">
    <property type="entry name" value="Ser_Recombinase"/>
    <property type="match status" value="1"/>
</dbReference>
<proteinExistence type="predicted"/>
<keyword evidence="10" id="KW-1185">Reference proteome</keyword>
<keyword evidence="3" id="KW-0233">DNA recombination</keyword>
<accession>A0A1S2M6W9</accession>
<dbReference type="InterPro" id="IPR006118">
    <property type="entry name" value="Recombinase_CS"/>
</dbReference>
<sequence>MEKVAIYLRVSTKEQAEDDKFGLPIQKEDCKNFCKNKDYEIFNIYTDEGVSGSLQNRKAMNQLFEDAKSGHFSKMIISKYDRLARDLYLQMWFEKELLIYNIEILSVHEDFAGQDPMKVMMRQMMGMFAQFEKSRISDRLLSGRIHKRGRGGFIGGQEPLGYFSIKGSKKLYINEEKVETVRRAFELRGIGSLTKIAATLNMEGHTTRDNKAFSAMQVKRIYDREALYLGEYEAPPILV</sequence>
<dbReference type="GO" id="GO:0015074">
    <property type="term" value="P:DNA integration"/>
    <property type="evidence" value="ECO:0007669"/>
    <property type="project" value="UniProtKB-KW"/>
</dbReference>
<dbReference type="Proteomes" id="UP000180175">
    <property type="component" value="Chromosome"/>
</dbReference>
<dbReference type="InterPro" id="IPR036162">
    <property type="entry name" value="Resolvase-like_N_sf"/>
</dbReference>
<evidence type="ECO:0000256" key="2">
    <source>
        <dbReference type="ARBA" id="ARBA00023125"/>
    </source>
</evidence>
<dbReference type="PANTHER" id="PTHR30461:SF23">
    <property type="entry name" value="DNA RECOMBINASE-RELATED"/>
    <property type="match status" value="1"/>
</dbReference>
<reference evidence="9" key="4">
    <citation type="submission" date="2020-10" db="EMBL/GenBank/DDBJ databases">
        <authorList>
            <person name="Bassil N.M."/>
            <person name="Lloyd J.R."/>
        </authorList>
    </citation>
    <scope>NUCLEOTIDE SEQUENCE</scope>
    <source>
        <strain evidence="9">NB2006</strain>
    </source>
</reference>
<name>A0A1S2M6W9_9BACI</name>
<feature type="active site" description="O-(5'-phospho-DNA)-serine intermediate" evidence="4 5">
    <location>
        <position position="11"/>
    </location>
</feature>
<dbReference type="RefSeq" id="WP_071316646.1">
    <property type="nucleotide sequence ID" value="NZ_CP063356.2"/>
</dbReference>
<evidence type="ECO:0000256" key="1">
    <source>
        <dbReference type="ARBA" id="ARBA00022908"/>
    </source>
</evidence>